<evidence type="ECO:0000313" key="5">
    <source>
        <dbReference type="EMBL" id="PRY87281.1"/>
    </source>
</evidence>
<evidence type="ECO:0000313" key="6">
    <source>
        <dbReference type="Proteomes" id="UP000238392"/>
    </source>
</evidence>
<keyword evidence="2 4" id="KW-0732">Signal</keyword>
<name>A0A2T0WKP7_9RHOB</name>
<dbReference type="GO" id="GO:0030288">
    <property type="term" value="C:outer membrane-bounded periplasmic space"/>
    <property type="evidence" value="ECO:0007669"/>
    <property type="project" value="InterPro"/>
</dbReference>
<dbReference type="InterPro" id="IPR038404">
    <property type="entry name" value="TRAP_DctP_sf"/>
</dbReference>
<dbReference type="InterPro" id="IPR018389">
    <property type="entry name" value="DctP_fam"/>
</dbReference>
<feature type="signal peptide" evidence="4">
    <location>
        <begin position="1"/>
        <end position="21"/>
    </location>
</feature>
<dbReference type="PIRSF" id="PIRSF006470">
    <property type="entry name" value="DctB"/>
    <property type="match status" value="1"/>
</dbReference>
<evidence type="ECO:0000256" key="3">
    <source>
        <dbReference type="ARBA" id="ARBA00022764"/>
    </source>
</evidence>
<feature type="chain" id="PRO_5015469377" evidence="4">
    <location>
        <begin position="22"/>
        <end position="329"/>
    </location>
</feature>
<accession>A0A2T0WKP7</accession>
<dbReference type="NCBIfam" id="NF037995">
    <property type="entry name" value="TRAP_S1"/>
    <property type="match status" value="1"/>
</dbReference>
<proteinExistence type="predicted"/>
<dbReference type="PANTHER" id="PTHR33376">
    <property type="match status" value="1"/>
</dbReference>
<sequence length="329" mass="35477">MKTLKTAALLAALTLSTAAQAQVQIILSNDNNEKGLKGQTFEVLVDELETRLGDQVAVEMHHSGTLFDQQSQIQGLQLGAAHLISPTAGVYSSVAPKVGALQLPFLLNTPEKIQEAMADPVVRDAILPDLQKQNIEVVAVWMNGPRDLGYNADKAIQRPEDAAGLKVRVQSAPIFVKTWEAAGANPVGINWSESPTALQQGVIDAAEVTPNAWRGSSTYQFVDHISKTEHQYSFYIVGANKAWWDGLSDEVRAGVQASLDAATAWNMIENARINAEALEFMAAEGVQIHDLSTEDRAAWAAAMQPVWQELGTDLVGGAVMERLQAIAAD</sequence>
<dbReference type="EMBL" id="PVTQ01000010">
    <property type="protein sequence ID" value="PRY87281.1"/>
    <property type="molecule type" value="Genomic_DNA"/>
</dbReference>
<evidence type="ECO:0000256" key="4">
    <source>
        <dbReference type="SAM" id="SignalP"/>
    </source>
</evidence>
<organism evidence="5 6">
    <name type="scientific">Donghicola tyrosinivorans</name>
    <dbReference type="NCBI Taxonomy" id="1652492"/>
    <lineage>
        <taxon>Bacteria</taxon>
        <taxon>Pseudomonadati</taxon>
        <taxon>Pseudomonadota</taxon>
        <taxon>Alphaproteobacteria</taxon>
        <taxon>Rhodobacterales</taxon>
        <taxon>Roseobacteraceae</taxon>
        <taxon>Donghicola</taxon>
    </lineage>
</organism>
<dbReference type="InterPro" id="IPR004682">
    <property type="entry name" value="TRAP_DctP"/>
</dbReference>
<dbReference type="PANTHER" id="PTHR33376:SF15">
    <property type="entry name" value="BLL6794 PROTEIN"/>
    <property type="match status" value="1"/>
</dbReference>
<keyword evidence="6" id="KW-1185">Reference proteome</keyword>
<gene>
    <name evidence="5" type="ORF">CLV74_11055</name>
</gene>
<dbReference type="AlphaFoldDB" id="A0A2T0WKP7"/>
<dbReference type="Pfam" id="PF03480">
    <property type="entry name" value="DctP"/>
    <property type="match status" value="1"/>
</dbReference>
<dbReference type="OrthoDB" id="9799287at2"/>
<keyword evidence="3" id="KW-0574">Periplasm</keyword>
<comment type="subcellular location">
    <subcellularLocation>
        <location evidence="1">Periplasm</location>
    </subcellularLocation>
</comment>
<dbReference type="GO" id="GO:0055085">
    <property type="term" value="P:transmembrane transport"/>
    <property type="evidence" value="ECO:0007669"/>
    <property type="project" value="InterPro"/>
</dbReference>
<comment type="caution">
    <text evidence="5">The sequence shown here is derived from an EMBL/GenBank/DDBJ whole genome shotgun (WGS) entry which is preliminary data.</text>
</comment>
<dbReference type="CDD" id="cd13603">
    <property type="entry name" value="PBP2_TRAP_Siap_TeaA_like"/>
    <property type="match status" value="1"/>
</dbReference>
<dbReference type="RefSeq" id="WP_106265973.1">
    <property type="nucleotide sequence ID" value="NZ_PVTQ01000010.1"/>
</dbReference>
<evidence type="ECO:0000256" key="1">
    <source>
        <dbReference type="ARBA" id="ARBA00004418"/>
    </source>
</evidence>
<dbReference type="Gene3D" id="3.40.190.170">
    <property type="entry name" value="Bacterial extracellular solute-binding protein, family 7"/>
    <property type="match status" value="1"/>
</dbReference>
<dbReference type="Proteomes" id="UP000238392">
    <property type="component" value="Unassembled WGS sequence"/>
</dbReference>
<evidence type="ECO:0000256" key="2">
    <source>
        <dbReference type="ARBA" id="ARBA00022729"/>
    </source>
</evidence>
<reference evidence="5 6" key="1">
    <citation type="submission" date="2018-03" db="EMBL/GenBank/DDBJ databases">
        <title>Genomic Encyclopedia of Archaeal and Bacterial Type Strains, Phase II (KMG-II): from individual species to whole genera.</title>
        <authorList>
            <person name="Goeker M."/>
        </authorList>
    </citation>
    <scope>NUCLEOTIDE SEQUENCE [LARGE SCALE GENOMIC DNA]</scope>
    <source>
        <strain evidence="5 6">DSM 100212</strain>
    </source>
</reference>
<protein>
    <submittedName>
        <fullName evidence="5">C4-dicarboxylate-binding protein DctP</fullName>
    </submittedName>
</protein>